<accession>A0ABW3TFA0</accession>
<evidence type="ECO:0000256" key="1">
    <source>
        <dbReference type="SAM" id="SignalP"/>
    </source>
</evidence>
<dbReference type="PIRSF" id="PIRSF031900">
    <property type="entry name" value="UCP031900"/>
    <property type="match status" value="1"/>
</dbReference>
<dbReference type="InterPro" id="IPR027372">
    <property type="entry name" value="Phytase-like_dom"/>
</dbReference>
<sequence>MRRRLALALGAVAGLCIALVLTTDAGQPGAATYLGSTRWTMDDPAFGGFSALAFVDDGQRFIALTDKGYSVAGRMTRDATGRITAITADPPRPLRDGRGNPLRRLASDSEGLALGPQGGFHVSFEGEHRIVRYADRDAAAIPVPGHADFSGMQLNSSLEGLAMDARGHLFTLPERSGALDRPFPVYRYDGQGWDIPFSLSRSDGFLPVGLDFGPDGWLYVLERALTGPGFRSRVRRFDVTGDRIQAEELLLQTGTATHDNLEGIAVWQDAAGRIRLTMIADDNFRFFQRTEIVEYAVAPRLADLPRLSPALASPAHRQ</sequence>
<organism evidence="3 4">
    <name type="scientific">Seohaeicola saemankumensis</name>
    <dbReference type="NCBI Taxonomy" id="481181"/>
    <lineage>
        <taxon>Bacteria</taxon>
        <taxon>Pseudomonadati</taxon>
        <taxon>Pseudomonadota</taxon>
        <taxon>Alphaproteobacteria</taxon>
        <taxon>Rhodobacterales</taxon>
        <taxon>Roseobacteraceae</taxon>
        <taxon>Seohaeicola</taxon>
    </lineage>
</organism>
<reference evidence="4" key="1">
    <citation type="journal article" date="2019" name="Int. J. Syst. Evol. Microbiol.">
        <title>The Global Catalogue of Microorganisms (GCM) 10K type strain sequencing project: providing services to taxonomists for standard genome sequencing and annotation.</title>
        <authorList>
            <consortium name="The Broad Institute Genomics Platform"/>
            <consortium name="The Broad Institute Genome Sequencing Center for Infectious Disease"/>
            <person name="Wu L."/>
            <person name="Ma J."/>
        </authorList>
    </citation>
    <scope>NUCLEOTIDE SEQUENCE [LARGE SCALE GENOMIC DNA]</scope>
    <source>
        <strain evidence="4">CCUG 55328</strain>
    </source>
</reference>
<dbReference type="Pfam" id="PF13449">
    <property type="entry name" value="Phytase-like"/>
    <property type="match status" value="1"/>
</dbReference>
<dbReference type="InterPro" id="IPR014567">
    <property type="entry name" value="UCP031900"/>
</dbReference>
<dbReference type="Proteomes" id="UP001597151">
    <property type="component" value="Unassembled WGS sequence"/>
</dbReference>
<evidence type="ECO:0000313" key="4">
    <source>
        <dbReference type="Proteomes" id="UP001597151"/>
    </source>
</evidence>
<keyword evidence="1" id="KW-0732">Signal</keyword>
<dbReference type="Gene3D" id="2.120.10.30">
    <property type="entry name" value="TolB, C-terminal domain"/>
    <property type="match status" value="1"/>
</dbReference>
<name>A0ABW3TFA0_9RHOB</name>
<evidence type="ECO:0000259" key="2">
    <source>
        <dbReference type="Pfam" id="PF13449"/>
    </source>
</evidence>
<gene>
    <name evidence="3" type="ORF">ACFQ3C_14390</name>
</gene>
<evidence type="ECO:0000313" key="3">
    <source>
        <dbReference type="EMBL" id="MFD1195859.1"/>
    </source>
</evidence>
<feature type="chain" id="PRO_5046912131" evidence="1">
    <location>
        <begin position="26"/>
        <end position="318"/>
    </location>
</feature>
<proteinExistence type="predicted"/>
<protein>
    <submittedName>
        <fullName evidence="3">Esterase-like activity of phytase family protein</fullName>
    </submittedName>
</protein>
<dbReference type="InterPro" id="IPR011042">
    <property type="entry name" value="6-blade_b-propeller_TolB-like"/>
</dbReference>
<dbReference type="RefSeq" id="WP_380793175.1">
    <property type="nucleotide sequence ID" value="NZ_JBHTKR010000005.1"/>
</dbReference>
<feature type="signal peptide" evidence="1">
    <location>
        <begin position="1"/>
        <end position="25"/>
    </location>
</feature>
<dbReference type="EMBL" id="JBHTKR010000005">
    <property type="protein sequence ID" value="MFD1195859.1"/>
    <property type="molecule type" value="Genomic_DNA"/>
</dbReference>
<dbReference type="SUPFAM" id="SSF101898">
    <property type="entry name" value="NHL repeat"/>
    <property type="match status" value="1"/>
</dbReference>
<keyword evidence="4" id="KW-1185">Reference proteome</keyword>
<feature type="domain" description="Phytase-like" evidence="2">
    <location>
        <begin position="45"/>
        <end position="284"/>
    </location>
</feature>
<comment type="caution">
    <text evidence="3">The sequence shown here is derived from an EMBL/GenBank/DDBJ whole genome shotgun (WGS) entry which is preliminary data.</text>
</comment>